<evidence type="ECO:0000256" key="1">
    <source>
        <dbReference type="ARBA" id="ARBA00004167"/>
    </source>
</evidence>
<dbReference type="PROSITE" id="PS00409">
    <property type="entry name" value="PROKAR_NTER_METHYL"/>
    <property type="match status" value="1"/>
</dbReference>
<reference evidence="8" key="1">
    <citation type="submission" date="2018-09" db="EMBL/GenBank/DDBJ databases">
        <title>Complete genome sequence of thermophilic cyanobacteria strain Thermosynechococcus elongatus PKUAC-SCTE542.</title>
        <authorList>
            <person name="Liang Y."/>
            <person name="Tang J."/>
            <person name="Daroch M."/>
        </authorList>
    </citation>
    <scope>NUCLEOTIDE SEQUENCE [LARGE SCALE GENOMIC DNA]</scope>
    <source>
        <strain evidence="8">E542</strain>
    </source>
</reference>
<evidence type="ECO:0000256" key="4">
    <source>
        <dbReference type="ARBA" id="ARBA00022989"/>
    </source>
</evidence>
<evidence type="ECO:0000313" key="7">
    <source>
        <dbReference type="EMBL" id="AXY67773.1"/>
    </source>
</evidence>
<evidence type="ECO:0000313" key="8">
    <source>
        <dbReference type="Proteomes" id="UP000261812"/>
    </source>
</evidence>
<dbReference type="GO" id="GO:0015627">
    <property type="term" value="C:type II protein secretion system complex"/>
    <property type="evidence" value="ECO:0007669"/>
    <property type="project" value="InterPro"/>
</dbReference>
<keyword evidence="8" id="KW-1185">Reference proteome</keyword>
<accession>A0A3B7MAW0</accession>
<dbReference type="GO" id="GO:0015628">
    <property type="term" value="P:protein secretion by the type II secretion system"/>
    <property type="evidence" value="ECO:0007669"/>
    <property type="project" value="InterPro"/>
</dbReference>
<dbReference type="EMBL" id="CP032152">
    <property type="protein sequence ID" value="AXY67773.1"/>
    <property type="molecule type" value="Genomic_DNA"/>
</dbReference>
<keyword evidence="5 6" id="KW-0472">Membrane</keyword>
<dbReference type="Pfam" id="PF16734">
    <property type="entry name" value="Pilin_GH"/>
    <property type="match status" value="1"/>
</dbReference>
<dbReference type="Pfam" id="PF07963">
    <property type="entry name" value="N_methyl"/>
    <property type="match status" value="1"/>
</dbReference>
<name>A0A3B7MAW0_9CYAN</name>
<keyword evidence="2" id="KW-0488">Methylation</keyword>
<dbReference type="InterPro" id="IPR000983">
    <property type="entry name" value="Bac_GSPG_pilin"/>
</dbReference>
<dbReference type="KEGG" id="tsq:D3A95_05370"/>
<dbReference type="AlphaFoldDB" id="A0A3B7MAW0"/>
<dbReference type="InterPro" id="IPR045584">
    <property type="entry name" value="Pilin-like"/>
</dbReference>
<dbReference type="GO" id="GO:0016020">
    <property type="term" value="C:membrane"/>
    <property type="evidence" value="ECO:0007669"/>
    <property type="project" value="UniProtKB-SubCell"/>
</dbReference>
<comment type="subcellular location">
    <subcellularLocation>
        <location evidence="1">Membrane</location>
        <topology evidence="1">Single-pass membrane protein</topology>
    </subcellularLocation>
</comment>
<dbReference type="InterPro" id="IPR031975">
    <property type="entry name" value="Pilin_GH"/>
</dbReference>
<dbReference type="Gene3D" id="3.30.700.10">
    <property type="entry name" value="Glycoprotein, Type 4 Pilin"/>
    <property type="match status" value="1"/>
</dbReference>
<protein>
    <submittedName>
        <fullName evidence="7">Prepilin-type N-terminal cleavage/methylation domain-containing protein</fullName>
    </submittedName>
</protein>
<dbReference type="NCBIfam" id="TIGR02532">
    <property type="entry name" value="IV_pilin_GFxxxE"/>
    <property type="match status" value="1"/>
</dbReference>
<organism evidence="7 8">
    <name type="scientific">Thermosynechococcus sichuanensis E542</name>
    <dbReference type="NCBI Taxonomy" id="2016101"/>
    <lineage>
        <taxon>Bacteria</taxon>
        <taxon>Bacillati</taxon>
        <taxon>Cyanobacteriota</taxon>
        <taxon>Cyanophyceae</taxon>
        <taxon>Acaryochloridales</taxon>
        <taxon>Thermosynechococcaceae</taxon>
        <taxon>Thermosynechococcus</taxon>
        <taxon>Thermosynechococcus sichuanensis</taxon>
    </lineage>
</organism>
<keyword evidence="4 6" id="KW-1133">Transmembrane helix</keyword>
<dbReference type="SUPFAM" id="SSF54523">
    <property type="entry name" value="Pili subunits"/>
    <property type="match status" value="1"/>
</dbReference>
<gene>
    <name evidence="7" type="ORF">D3A95_05370</name>
</gene>
<dbReference type="InterPro" id="IPR012902">
    <property type="entry name" value="N_methyl_site"/>
</dbReference>
<keyword evidence="3 6" id="KW-0812">Transmembrane</keyword>
<proteinExistence type="predicted"/>
<evidence type="ECO:0000256" key="6">
    <source>
        <dbReference type="SAM" id="Phobius"/>
    </source>
</evidence>
<feature type="transmembrane region" description="Helical" evidence="6">
    <location>
        <begin position="21"/>
        <end position="43"/>
    </location>
</feature>
<dbReference type="PANTHER" id="PTHR30093:SF44">
    <property type="entry name" value="TYPE II SECRETION SYSTEM CORE PROTEIN G"/>
    <property type="match status" value="1"/>
</dbReference>
<dbReference type="Proteomes" id="UP000261812">
    <property type="component" value="Chromosome"/>
</dbReference>
<dbReference type="PANTHER" id="PTHR30093">
    <property type="entry name" value="GENERAL SECRETION PATHWAY PROTEIN G"/>
    <property type="match status" value="1"/>
</dbReference>
<evidence type="ECO:0000256" key="2">
    <source>
        <dbReference type="ARBA" id="ARBA00022481"/>
    </source>
</evidence>
<sequence>MKTELKAKFLQHLLAKKKANEGFTLIELLVVVIIIGILAAIALPSMLNQAAKARLSAAKNAAGAVNRAQQAYRLEKTAFANNVAELGVGSSITAVDGYTVNMTGGNPTTAQIGLTASDTAGTGVQGCVTASGGTTSATVVTSSNNNAPTNCT</sequence>
<dbReference type="RefSeq" id="WP_181496606.1">
    <property type="nucleotide sequence ID" value="NZ_CP032152.1"/>
</dbReference>
<evidence type="ECO:0000256" key="3">
    <source>
        <dbReference type="ARBA" id="ARBA00022692"/>
    </source>
</evidence>
<dbReference type="PRINTS" id="PR00813">
    <property type="entry name" value="BCTERIALGSPG"/>
</dbReference>
<evidence type="ECO:0000256" key="5">
    <source>
        <dbReference type="ARBA" id="ARBA00023136"/>
    </source>
</evidence>